<dbReference type="Gramene" id="RZC68857">
    <property type="protein sequence ID" value="RZC68857"/>
    <property type="gene ID" value="C5167_031989"/>
</dbReference>
<accession>A0A4Y7K7G5</accession>
<dbReference type="EMBL" id="CM010721">
    <property type="protein sequence ID" value="RZC68857.1"/>
    <property type="molecule type" value="Genomic_DNA"/>
</dbReference>
<organism evidence="1 2">
    <name type="scientific">Papaver somniferum</name>
    <name type="common">Opium poppy</name>
    <dbReference type="NCBI Taxonomy" id="3469"/>
    <lineage>
        <taxon>Eukaryota</taxon>
        <taxon>Viridiplantae</taxon>
        <taxon>Streptophyta</taxon>
        <taxon>Embryophyta</taxon>
        <taxon>Tracheophyta</taxon>
        <taxon>Spermatophyta</taxon>
        <taxon>Magnoliopsida</taxon>
        <taxon>Ranunculales</taxon>
        <taxon>Papaveraceae</taxon>
        <taxon>Papaveroideae</taxon>
        <taxon>Papaver</taxon>
    </lineage>
</organism>
<reference evidence="1 2" key="1">
    <citation type="journal article" date="2018" name="Science">
        <title>The opium poppy genome and morphinan production.</title>
        <authorList>
            <person name="Guo L."/>
            <person name="Winzer T."/>
            <person name="Yang X."/>
            <person name="Li Y."/>
            <person name="Ning Z."/>
            <person name="He Z."/>
            <person name="Teodor R."/>
            <person name="Lu Y."/>
            <person name="Bowser T.A."/>
            <person name="Graham I.A."/>
            <person name="Ye K."/>
        </authorList>
    </citation>
    <scope>NUCLEOTIDE SEQUENCE [LARGE SCALE GENOMIC DNA]</scope>
    <source>
        <strain evidence="2">cv. HN1</strain>
        <tissue evidence="1">Leaves</tissue>
    </source>
</reference>
<evidence type="ECO:0000313" key="1">
    <source>
        <dbReference type="EMBL" id="RZC68857.1"/>
    </source>
</evidence>
<dbReference type="Proteomes" id="UP000316621">
    <property type="component" value="Chromosome 7"/>
</dbReference>
<keyword evidence="2" id="KW-1185">Reference proteome</keyword>
<name>A0A4Y7K7G5_PAPSO</name>
<proteinExistence type="predicted"/>
<protein>
    <submittedName>
        <fullName evidence="1">Uncharacterized protein</fullName>
    </submittedName>
</protein>
<evidence type="ECO:0000313" key="2">
    <source>
        <dbReference type="Proteomes" id="UP000316621"/>
    </source>
</evidence>
<sequence length="104" mass="11507">MNFRMMSLPHNPTTPRTLGLSTHSMVVQNPRILEGKTVGHFINVEASCSVIIQSAEENSTTRSDMIWPGSFHVDHHHSNQVVFTDGESSLSSTIVHPLNLDLSL</sequence>
<dbReference type="AlphaFoldDB" id="A0A4Y7K7G5"/>
<gene>
    <name evidence="1" type="ORF">C5167_031989</name>
</gene>